<keyword evidence="8" id="KW-1185">Reference proteome</keyword>
<organism evidence="7 8">
    <name type="scientific">Madurella fahalii</name>
    <dbReference type="NCBI Taxonomy" id="1157608"/>
    <lineage>
        <taxon>Eukaryota</taxon>
        <taxon>Fungi</taxon>
        <taxon>Dikarya</taxon>
        <taxon>Ascomycota</taxon>
        <taxon>Pezizomycotina</taxon>
        <taxon>Sordariomycetes</taxon>
        <taxon>Sordariomycetidae</taxon>
        <taxon>Sordariales</taxon>
        <taxon>Sordariales incertae sedis</taxon>
        <taxon>Madurella</taxon>
    </lineage>
</organism>
<evidence type="ECO:0000256" key="1">
    <source>
        <dbReference type="ARBA" id="ARBA00001971"/>
    </source>
</evidence>
<dbReference type="Pfam" id="PF00067">
    <property type="entry name" value="p450"/>
    <property type="match status" value="1"/>
</dbReference>
<evidence type="ECO:0000313" key="7">
    <source>
        <dbReference type="EMBL" id="GAB1319605.1"/>
    </source>
</evidence>
<dbReference type="Gene3D" id="1.10.630.10">
    <property type="entry name" value="Cytochrome P450"/>
    <property type="match status" value="1"/>
</dbReference>
<evidence type="ECO:0000256" key="2">
    <source>
        <dbReference type="ARBA" id="ARBA00010617"/>
    </source>
</evidence>
<name>A0ABQ0GPF0_9PEZI</name>
<comment type="caution">
    <text evidence="7">The sequence shown here is derived from an EMBL/GenBank/DDBJ whole genome shotgun (WGS) entry which is preliminary data.</text>
</comment>
<keyword evidence="6" id="KW-0503">Monooxygenase</keyword>
<dbReference type="PANTHER" id="PTHR24287">
    <property type="entry name" value="P450, PUTATIVE (EUROFUNG)-RELATED"/>
    <property type="match status" value="1"/>
</dbReference>
<evidence type="ECO:0008006" key="9">
    <source>
        <dbReference type="Google" id="ProtNLM"/>
    </source>
</evidence>
<comment type="similarity">
    <text evidence="2">Belongs to the cytochrome P450 family.</text>
</comment>
<dbReference type="RefSeq" id="XP_070921335.1">
    <property type="nucleotide sequence ID" value="XM_071065234.1"/>
</dbReference>
<reference evidence="7 8" key="1">
    <citation type="submission" date="2024-09" db="EMBL/GenBank/DDBJ databases">
        <title>Itraconazole resistance in Madurella fahalii resulting from another homologue of gene encoding cytochrome P450 14-alpha sterol demethylase (CYP51).</title>
        <authorList>
            <person name="Yoshioka I."/>
            <person name="Fahal A.H."/>
            <person name="Kaneko S."/>
            <person name="Yaguchi T."/>
        </authorList>
    </citation>
    <scope>NUCLEOTIDE SEQUENCE [LARGE SCALE GENOMIC DNA]</scope>
    <source>
        <strain evidence="7 8">IFM 68171</strain>
    </source>
</reference>
<dbReference type="InterPro" id="IPR001128">
    <property type="entry name" value="Cyt_P450"/>
</dbReference>
<proteinExistence type="inferred from homology"/>
<dbReference type="EMBL" id="BAAFSV010000005">
    <property type="protein sequence ID" value="GAB1319605.1"/>
    <property type="molecule type" value="Genomic_DNA"/>
</dbReference>
<protein>
    <recommendedName>
        <fullName evidence="9">Cytochrome P450</fullName>
    </recommendedName>
</protein>
<gene>
    <name evidence="7" type="ORF">MFIFM68171_09815</name>
</gene>
<evidence type="ECO:0000256" key="3">
    <source>
        <dbReference type="ARBA" id="ARBA00022723"/>
    </source>
</evidence>
<dbReference type="PANTHER" id="PTHR24287:SF5">
    <property type="entry name" value="P450, PUTATIVE (EUROFUNG)-RELATED"/>
    <property type="match status" value="1"/>
</dbReference>
<keyword evidence="4" id="KW-0560">Oxidoreductase</keyword>
<evidence type="ECO:0000313" key="8">
    <source>
        <dbReference type="Proteomes" id="UP001628179"/>
    </source>
</evidence>
<sequence>MASFLASTDFNAADLAGNVTHAITSHLPEAWAPHVEKLWGPWAAYATLAIVWTYLYDFGSRVYRDRRMRKFGAPPPVVPFRLPFAIDLALYSLYKNARHSLFPLVSSWLDAVPGRTVEMRTFATGLIFTDEPANIKGIMQTKWSSFGRGEVTRRIWGDMLGDTQIFVVDGEDWHKSKDRIKDHVSKLRPTDLLITEQHAQKLFARFDVNKPVEVFDLVDRYQLDVVTEVFFGESAESLTSEPPFRKPMDTLHPINTMRMLFGKNAYYVKDKYLAPKALRDLNAYCYGMADKVYARDLSKKSLEEYTMLEELASQKKSPQEIKESMMSIMLGGKDPSAILISWAIFLAGKHPNVFLKMKEEVERVCGSRPPTPHDIKHFTYIRYVINETFRLYHPLGLNVREALEDTTLPTGGGKSGKEPLAVAKGTTVIYSLGGMQRRKDIWGEDATVFRPERWEGASVDRWHFIPYNHGPRHCIGRVFGQQQMEYILARICQEYEDIRIPPGQPEQRIRIELNLKMAYPCMVEFVRKKKE</sequence>
<evidence type="ECO:0000256" key="4">
    <source>
        <dbReference type="ARBA" id="ARBA00023002"/>
    </source>
</evidence>
<comment type="cofactor">
    <cofactor evidence="1">
        <name>heme</name>
        <dbReference type="ChEBI" id="CHEBI:30413"/>
    </cofactor>
</comment>
<dbReference type="SUPFAM" id="SSF48264">
    <property type="entry name" value="Cytochrome P450"/>
    <property type="match status" value="1"/>
</dbReference>
<dbReference type="InterPro" id="IPR002401">
    <property type="entry name" value="Cyt_P450_E_grp-I"/>
</dbReference>
<dbReference type="PRINTS" id="PR00385">
    <property type="entry name" value="P450"/>
</dbReference>
<keyword evidence="5" id="KW-0408">Iron</keyword>
<dbReference type="InterPro" id="IPR036396">
    <property type="entry name" value="Cyt_P450_sf"/>
</dbReference>
<accession>A0ABQ0GPF0</accession>
<dbReference type="Proteomes" id="UP001628179">
    <property type="component" value="Unassembled WGS sequence"/>
</dbReference>
<dbReference type="InterPro" id="IPR047146">
    <property type="entry name" value="Cyt_P450_E_CYP52_fungi"/>
</dbReference>
<dbReference type="GeneID" id="98180557"/>
<evidence type="ECO:0000256" key="5">
    <source>
        <dbReference type="ARBA" id="ARBA00023004"/>
    </source>
</evidence>
<evidence type="ECO:0000256" key="6">
    <source>
        <dbReference type="ARBA" id="ARBA00023033"/>
    </source>
</evidence>
<dbReference type="PRINTS" id="PR00463">
    <property type="entry name" value="EP450I"/>
</dbReference>
<keyword evidence="3" id="KW-0479">Metal-binding</keyword>